<name>A0A7X1MB05_9ACTN</name>
<organism evidence="2 3">
    <name type="scientific">Streptomyces cupreus</name>
    <dbReference type="NCBI Taxonomy" id="2759956"/>
    <lineage>
        <taxon>Bacteria</taxon>
        <taxon>Bacillati</taxon>
        <taxon>Actinomycetota</taxon>
        <taxon>Actinomycetes</taxon>
        <taxon>Kitasatosporales</taxon>
        <taxon>Streptomycetaceae</taxon>
        <taxon>Streptomyces</taxon>
    </lineage>
</organism>
<reference evidence="2 3" key="1">
    <citation type="submission" date="2020-08" db="EMBL/GenBank/DDBJ databases">
        <title>Streptomyces sp. PSKA01 genome sequencing and assembly.</title>
        <authorList>
            <person name="Mandal S."/>
            <person name="Maiti P.K."/>
            <person name="Das P."/>
        </authorList>
    </citation>
    <scope>NUCLEOTIDE SEQUENCE [LARGE SCALE GENOMIC DNA]</scope>
    <source>
        <strain evidence="2 3">PSKA01</strain>
    </source>
</reference>
<keyword evidence="3" id="KW-1185">Reference proteome</keyword>
<sequence length="90" mass="10068">MAHTFEELTEKQRAADQAHRMVEELREQYGPQTQVGGWSATQTQTYDTALRAWRDLARDARTALTEYAKEQGASLGGVEAEVAEAVRKAE</sequence>
<accession>A0A7X1MB05</accession>
<dbReference type="Proteomes" id="UP000584670">
    <property type="component" value="Unassembled WGS sequence"/>
</dbReference>
<evidence type="ECO:0000313" key="3">
    <source>
        <dbReference type="Proteomes" id="UP000584670"/>
    </source>
</evidence>
<evidence type="ECO:0000313" key="2">
    <source>
        <dbReference type="EMBL" id="MBC2904326.1"/>
    </source>
</evidence>
<evidence type="ECO:0000256" key="1">
    <source>
        <dbReference type="SAM" id="MobiDB-lite"/>
    </source>
</evidence>
<dbReference type="RefSeq" id="WP_186284193.1">
    <property type="nucleotide sequence ID" value="NZ_JACMSF010000024.1"/>
</dbReference>
<protein>
    <submittedName>
        <fullName evidence="2">Uncharacterized protein</fullName>
    </submittedName>
</protein>
<gene>
    <name evidence="2" type="ORF">H4N64_22375</name>
</gene>
<dbReference type="AlphaFoldDB" id="A0A7X1MB05"/>
<feature type="region of interest" description="Disordered" evidence="1">
    <location>
        <begin position="1"/>
        <end position="20"/>
    </location>
</feature>
<proteinExistence type="predicted"/>
<dbReference type="EMBL" id="JACMSF010000024">
    <property type="protein sequence ID" value="MBC2904326.1"/>
    <property type="molecule type" value="Genomic_DNA"/>
</dbReference>
<comment type="caution">
    <text evidence="2">The sequence shown here is derived from an EMBL/GenBank/DDBJ whole genome shotgun (WGS) entry which is preliminary data.</text>
</comment>